<keyword evidence="1" id="KW-0805">Transcription regulation</keyword>
<dbReference type="InterPro" id="IPR016032">
    <property type="entry name" value="Sig_transdc_resp-reg_C-effctor"/>
</dbReference>
<dbReference type="EMBL" id="MELI01000091">
    <property type="protein sequence ID" value="OFW32604.1"/>
    <property type="molecule type" value="Genomic_DNA"/>
</dbReference>
<dbReference type="InterPro" id="IPR000792">
    <property type="entry name" value="Tscrpt_reg_LuxR_C"/>
</dbReference>
<evidence type="ECO:0000313" key="5">
    <source>
        <dbReference type="EMBL" id="OFW32604.1"/>
    </source>
</evidence>
<comment type="caution">
    <text evidence="5">The sequence shown here is derived from an EMBL/GenBank/DDBJ whole genome shotgun (WGS) entry which is preliminary data.</text>
</comment>
<feature type="domain" description="HTH luxR-type" evidence="4">
    <location>
        <begin position="230"/>
        <end position="295"/>
    </location>
</feature>
<dbReference type="GO" id="GO:0006355">
    <property type="term" value="P:regulation of DNA-templated transcription"/>
    <property type="evidence" value="ECO:0007669"/>
    <property type="project" value="InterPro"/>
</dbReference>
<keyword evidence="2" id="KW-0238">DNA-binding</keyword>
<dbReference type="SUPFAM" id="SSF55781">
    <property type="entry name" value="GAF domain-like"/>
    <property type="match status" value="1"/>
</dbReference>
<evidence type="ECO:0000256" key="2">
    <source>
        <dbReference type="ARBA" id="ARBA00023125"/>
    </source>
</evidence>
<evidence type="ECO:0000256" key="1">
    <source>
        <dbReference type="ARBA" id="ARBA00023015"/>
    </source>
</evidence>
<proteinExistence type="predicted"/>
<protein>
    <recommendedName>
        <fullName evidence="4">HTH luxR-type domain-containing protein</fullName>
    </recommendedName>
</protein>
<keyword evidence="3" id="KW-0804">Transcription</keyword>
<dbReference type="Proteomes" id="UP000178086">
    <property type="component" value="Unassembled WGS sequence"/>
</dbReference>
<dbReference type="PROSITE" id="PS00622">
    <property type="entry name" value="HTH_LUXR_1"/>
    <property type="match status" value="1"/>
</dbReference>
<dbReference type="Gene3D" id="1.10.10.10">
    <property type="entry name" value="Winged helix-like DNA-binding domain superfamily/Winged helix DNA-binding domain"/>
    <property type="match status" value="1"/>
</dbReference>
<dbReference type="Gene3D" id="3.30.450.40">
    <property type="match status" value="1"/>
</dbReference>
<dbReference type="Pfam" id="PF00196">
    <property type="entry name" value="GerE"/>
    <property type="match status" value="1"/>
</dbReference>
<dbReference type="PANTHER" id="PTHR44688">
    <property type="entry name" value="DNA-BINDING TRANSCRIPTIONAL ACTIVATOR DEVR_DOSR"/>
    <property type="match status" value="1"/>
</dbReference>
<evidence type="ECO:0000259" key="4">
    <source>
        <dbReference type="PROSITE" id="PS50043"/>
    </source>
</evidence>
<dbReference type="Pfam" id="PF13185">
    <property type="entry name" value="GAF_2"/>
    <property type="match status" value="1"/>
</dbReference>
<gene>
    <name evidence="5" type="ORF">A2074_07625</name>
</gene>
<reference evidence="5 6" key="1">
    <citation type="journal article" date="2016" name="Nat. Commun.">
        <title>Thousands of microbial genomes shed light on interconnected biogeochemical processes in an aquifer system.</title>
        <authorList>
            <person name="Anantharaman K."/>
            <person name="Brown C.T."/>
            <person name="Hug L.A."/>
            <person name="Sharon I."/>
            <person name="Castelle C.J."/>
            <person name="Probst A.J."/>
            <person name="Thomas B.C."/>
            <person name="Singh A."/>
            <person name="Wilkins M.J."/>
            <person name="Karaoz U."/>
            <person name="Brodie E.L."/>
            <person name="Williams K.H."/>
            <person name="Hubbard S.S."/>
            <person name="Banfield J.F."/>
        </authorList>
    </citation>
    <scope>NUCLEOTIDE SEQUENCE [LARGE SCALE GENOMIC DNA]</scope>
</reference>
<dbReference type="PRINTS" id="PR00038">
    <property type="entry name" value="HTHLUXR"/>
</dbReference>
<evidence type="ECO:0000313" key="6">
    <source>
        <dbReference type="Proteomes" id="UP000178086"/>
    </source>
</evidence>
<name>A0A1F2UHU1_9ACTN</name>
<dbReference type="SMART" id="SM00421">
    <property type="entry name" value="HTH_LUXR"/>
    <property type="match status" value="1"/>
</dbReference>
<dbReference type="GO" id="GO:0003677">
    <property type="term" value="F:DNA binding"/>
    <property type="evidence" value="ECO:0007669"/>
    <property type="project" value="UniProtKB-KW"/>
</dbReference>
<dbReference type="PROSITE" id="PS50043">
    <property type="entry name" value="HTH_LUXR_2"/>
    <property type="match status" value="1"/>
</dbReference>
<dbReference type="InterPro" id="IPR036388">
    <property type="entry name" value="WH-like_DNA-bd_sf"/>
</dbReference>
<sequence length="302" mass="33800">MCASLAEAQHVRGCEAIVNPNLDSRKNIIQLKQLKSLYSVIESISSKLHFENVLESVPQAVKAITGSTEMAVALVHKTADGFEIDRETMRHTCSHPSDIVSKADRWRVAITAIKTNKPIIALASGELVPYDQTSDHPIEDIVFAIVPLTAQNKSIGFISVIAPERKRFDHKDIVLLTILASHIVIAIENARLHLRVQELSLAKERCRIAKEILAVVMQSDMYDNILPVFTGRRGEELTNKEREVLTLMAKGYTNEEIAKELWIGLKTVKTHVSSIIRKLEQKNRVQAIVCALQRGLIEFTPE</sequence>
<dbReference type="PANTHER" id="PTHR44688:SF16">
    <property type="entry name" value="DNA-BINDING TRANSCRIPTIONAL ACTIVATOR DEVR_DOSR"/>
    <property type="match status" value="1"/>
</dbReference>
<dbReference type="AlphaFoldDB" id="A0A1F2UHU1"/>
<dbReference type="InterPro" id="IPR029016">
    <property type="entry name" value="GAF-like_dom_sf"/>
</dbReference>
<accession>A0A1F2UHU1</accession>
<organism evidence="5 6">
    <name type="scientific">Candidatus Aquicultor primus</name>
    <dbReference type="NCBI Taxonomy" id="1797195"/>
    <lineage>
        <taxon>Bacteria</taxon>
        <taxon>Bacillati</taxon>
        <taxon>Actinomycetota</taxon>
        <taxon>Candidatus Aquicultoria</taxon>
        <taxon>Candidatus Aquicultorales</taxon>
        <taxon>Candidatus Aquicultoraceae</taxon>
        <taxon>Candidatus Aquicultor</taxon>
    </lineage>
</organism>
<evidence type="ECO:0000256" key="3">
    <source>
        <dbReference type="ARBA" id="ARBA00023163"/>
    </source>
</evidence>
<dbReference type="CDD" id="cd06170">
    <property type="entry name" value="LuxR_C_like"/>
    <property type="match status" value="1"/>
</dbReference>
<dbReference type="SUPFAM" id="SSF46894">
    <property type="entry name" value="C-terminal effector domain of the bipartite response regulators"/>
    <property type="match status" value="1"/>
</dbReference>
<dbReference type="InterPro" id="IPR003018">
    <property type="entry name" value="GAF"/>
</dbReference>